<dbReference type="SUPFAM" id="SSF51316">
    <property type="entry name" value="Mss4-like"/>
    <property type="match status" value="1"/>
</dbReference>
<dbReference type="Proteomes" id="UP000535415">
    <property type="component" value="Unassembled WGS sequence"/>
</dbReference>
<dbReference type="InterPro" id="IPR011057">
    <property type="entry name" value="Mss4-like_sf"/>
</dbReference>
<keyword evidence="2" id="KW-1185">Reference proteome</keyword>
<protein>
    <recommendedName>
        <fullName evidence="3">CENP-V/GFA domain-containing protein</fullName>
    </recommendedName>
</protein>
<evidence type="ECO:0000313" key="1">
    <source>
        <dbReference type="EMBL" id="MBB5722088.1"/>
    </source>
</evidence>
<name>A0A7W9BK86_9RHOB</name>
<accession>A0A7W9BK86</accession>
<evidence type="ECO:0000313" key="2">
    <source>
        <dbReference type="Proteomes" id="UP000535415"/>
    </source>
</evidence>
<sequence length="177" mass="19587">MTETTSLKCTCGQTCIDVIGSPIASVECCCTSCRVSGLKLQKLQAAPQVLTDYETTPFVMYRKDRVRFVSGVETLREIRMSPDAKTRRVVATCCNTPIFLEFLQGHWLSIYAGLWPDDARPPLDMRTMAGDLPDSVTLPDDVPNPKKHSLGFYAKLMGAWIAMGFRVPAVPETPPLD</sequence>
<comment type="caution">
    <text evidence="1">The sequence shown here is derived from an EMBL/GenBank/DDBJ whole genome shotgun (WGS) entry which is preliminary data.</text>
</comment>
<dbReference type="RefSeq" id="WP_183528021.1">
    <property type="nucleotide sequence ID" value="NZ_JACIJM010000004.1"/>
</dbReference>
<gene>
    <name evidence="1" type="ORF">FHS72_001712</name>
</gene>
<dbReference type="AlphaFoldDB" id="A0A7W9BK86"/>
<dbReference type="Gene3D" id="3.90.1590.10">
    <property type="entry name" value="glutathione-dependent formaldehyde- activating enzyme (gfa)"/>
    <property type="match status" value="1"/>
</dbReference>
<reference evidence="1 2" key="1">
    <citation type="submission" date="2020-08" db="EMBL/GenBank/DDBJ databases">
        <title>Genomic Encyclopedia of Type Strains, Phase IV (KMG-IV): sequencing the most valuable type-strain genomes for metagenomic binning, comparative biology and taxonomic classification.</title>
        <authorList>
            <person name="Goeker M."/>
        </authorList>
    </citation>
    <scope>NUCLEOTIDE SEQUENCE [LARGE SCALE GENOMIC DNA]</scope>
    <source>
        <strain evidence="1 2">DSM 101064</strain>
    </source>
</reference>
<organism evidence="1 2">
    <name type="scientific">Yoonia ponticola</name>
    <dbReference type="NCBI Taxonomy" id="1524255"/>
    <lineage>
        <taxon>Bacteria</taxon>
        <taxon>Pseudomonadati</taxon>
        <taxon>Pseudomonadota</taxon>
        <taxon>Alphaproteobacteria</taxon>
        <taxon>Rhodobacterales</taxon>
        <taxon>Paracoccaceae</taxon>
        <taxon>Yoonia</taxon>
    </lineage>
</organism>
<evidence type="ECO:0008006" key="3">
    <source>
        <dbReference type="Google" id="ProtNLM"/>
    </source>
</evidence>
<proteinExistence type="predicted"/>
<dbReference type="EMBL" id="JACIJM010000004">
    <property type="protein sequence ID" value="MBB5722088.1"/>
    <property type="molecule type" value="Genomic_DNA"/>
</dbReference>